<dbReference type="SUPFAM" id="SSF111352">
    <property type="entry name" value="Ammonium transporter"/>
    <property type="match status" value="1"/>
</dbReference>
<feature type="transmembrane region" description="Helical" evidence="6">
    <location>
        <begin position="204"/>
        <end position="223"/>
    </location>
</feature>
<organism evidence="8 9">
    <name type="scientific">Notechis scutatus</name>
    <name type="common">mainland tiger snake</name>
    <dbReference type="NCBI Taxonomy" id="8663"/>
    <lineage>
        <taxon>Eukaryota</taxon>
        <taxon>Metazoa</taxon>
        <taxon>Chordata</taxon>
        <taxon>Craniata</taxon>
        <taxon>Vertebrata</taxon>
        <taxon>Euteleostomi</taxon>
        <taxon>Lepidosauria</taxon>
        <taxon>Squamata</taxon>
        <taxon>Bifurcata</taxon>
        <taxon>Unidentata</taxon>
        <taxon>Episquamata</taxon>
        <taxon>Toxicofera</taxon>
        <taxon>Serpentes</taxon>
        <taxon>Colubroidea</taxon>
        <taxon>Elapidae</taxon>
        <taxon>Hydrophiinae</taxon>
        <taxon>Notechis</taxon>
    </lineage>
</organism>
<dbReference type="Proteomes" id="UP000504612">
    <property type="component" value="Unplaced"/>
</dbReference>
<dbReference type="PRINTS" id="PR00342">
    <property type="entry name" value="RHESUSRHD"/>
</dbReference>
<evidence type="ECO:0000256" key="1">
    <source>
        <dbReference type="ARBA" id="ARBA00004141"/>
    </source>
</evidence>
<comment type="subcellular location">
    <subcellularLocation>
        <location evidence="1">Membrane</location>
        <topology evidence="1">Multi-pass membrane protein</topology>
    </subcellularLocation>
</comment>
<accession>A0A6J1ULK4</accession>
<dbReference type="FunFam" id="1.10.3430.10:FF:000009">
    <property type="entry name" value="Blood group Rh(D) polypeptide"/>
    <property type="match status" value="1"/>
</dbReference>
<dbReference type="InterPro" id="IPR029020">
    <property type="entry name" value="Ammonium/urea_transptr"/>
</dbReference>
<dbReference type="InterPro" id="IPR002229">
    <property type="entry name" value="RhesusRHD"/>
</dbReference>
<keyword evidence="3 6" id="KW-0812">Transmembrane</keyword>
<evidence type="ECO:0000313" key="8">
    <source>
        <dbReference type="Proteomes" id="UP000504612"/>
    </source>
</evidence>
<comment type="similarity">
    <text evidence="2">Belongs to the ammonium transporter (TC 2.A.49) family. Rh subfamily.</text>
</comment>
<evidence type="ECO:0000256" key="2">
    <source>
        <dbReference type="ARBA" id="ARBA00011036"/>
    </source>
</evidence>
<feature type="transmembrane region" description="Helical" evidence="6">
    <location>
        <begin position="46"/>
        <end position="65"/>
    </location>
</feature>
<feature type="transmembrane region" description="Helical" evidence="6">
    <location>
        <begin position="288"/>
        <end position="312"/>
    </location>
</feature>
<dbReference type="GO" id="GO:0008519">
    <property type="term" value="F:ammonium channel activity"/>
    <property type="evidence" value="ECO:0007669"/>
    <property type="project" value="InterPro"/>
</dbReference>
<dbReference type="PANTHER" id="PTHR11730:SF43">
    <property type="entry name" value="BLOOD GROUP RH(CE) POLYPEPTIDE-RELATED"/>
    <property type="match status" value="1"/>
</dbReference>
<name>A0A6J1ULK4_9SAUR</name>
<gene>
    <name evidence="9" type="primary">LOC113417559</name>
</gene>
<feature type="transmembrane region" description="Helical" evidence="6">
    <location>
        <begin position="77"/>
        <end position="97"/>
    </location>
</feature>
<feature type="transmembrane region" description="Helical" evidence="6">
    <location>
        <begin position="109"/>
        <end position="128"/>
    </location>
</feature>
<feature type="transmembrane region" description="Helical" evidence="6">
    <location>
        <begin position="364"/>
        <end position="385"/>
    </location>
</feature>
<evidence type="ECO:0000313" key="9">
    <source>
        <dbReference type="RefSeq" id="XP_026531791.1"/>
    </source>
</evidence>
<dbReference type="GO" id="GO:0005886">
    <property type="term" value="C:plasma membrane"/>
    <property type="evidence" value="ECO:0007669"/>
    <property type="project" value="InterPro"/>
</dbReference>
<dbReference type="RefSeq" id="XP_026531791.1">
    <property type="nucleotide sequence ID" value="XM_026676006.1"/>
</dbReference>
<keyword evidence="5 6" id="KW-0472">Membrane</keyword>
<dbReference type="KEGG" id="nss:113417559"/>
<feature type="transmembrane region" description="Helical" evidence="6">
    <location>
        <begin position="235"/>
        <end position="254"/>
    </location>
</feature>
<proteinExistence type="inferred from homology"/>
<dbReference type="Gene3D" id="1.10.3430.10">
    <property type="entry name" value="Ammonium transporter AmtB like domains"/>
    <property type="match status" value="1"/>
</dbReference>
<dbReference type="GeneID" id="113417559"/>
<keyword evidence="8" id="KW-1185">Reference proteome</keyword>
<feature type="transmembrane region" description="Helical" evidence="6">
    <location>
        <begin position="324"/>
        <end position="344"/>
    </location>
</feature>
<dbReference type="GO" id="GO:0097272">
    <property type="term" value="P:ammonium homeostasis"/>
    <property type="evidence" value="ECO:0007669"/>
    <property type="project" value="TreeGrafter"/>
</dbReference>
<evidence type="ECO:0000256" key="5">
    <source>
        <dbReference type="ARBA" id="ARBA00023136"/>
    </source>
</evidence>
<sequence length="412" mass="45457">MSSQYLPNLRIRLPALLLLLEAALILIFGFFVSYDHSQNLARDYPAFQDVNLMVIFGFAYFLAFLHRYGFSSIGFNLLLAALGVQWAVIVDGFLFHFSAGKIRINLQSILTAIMSITTVLISTGAILGKANLMQLIWMAMIEVTVFTVNRWLAVNLLQIESHVSVMHVHLFGAYFGLMVSWTLYHSSLSRKAEKERSRPISDMFAVLGTLFLWVFWPSFNSVLITEEDKKGTAVYNTYFVMATSTIAAFSFSMATSKNGKLSMAHIQNATLAGGVALGFSASNIQQPWIAMVLGLAAGTISVLGMAYLQKLLDPALQIHDTCGVLYTFGLPSLLGGIIHVILILTNHSKNLSVFGYSALIEVGALSLSLCLSLFSGLLTGLILTCKLWKTPPVTKYFDDQVYWEFPHLAAGF</sequence>
<dbReference type="AlphaFoldDB" id="A0A6J1ULK4"/>
<feature type="transmembrane region" description="Helical" evidence="6">
    <location>
        <begin position="165"/>
        <end position="184"/>
    </location>
</feature>
<dbReference type="Pfam" id="PF00909">
    <property type="entry name" value="Ammonium_transp"/>
    <property type="match status" value="1"/>
</dbReference>
<dbReference type="InterPro" id="IPR024041">
    <property type="entry name" value="NH4_transpt_AmtB-like_dom"/>
</dbReference>
<feature type="domain" description="Ammonium transporter AmtB-like" evidence="7">
    <location>
        <begin position="35"/>
        <end position="384"/>
    </location>
</feature>
<evidence type="ECO:0000259" key="7">
    <source>
        <dbReference type="Pfam" id="PF00909"/>
    </source>
</evidence>
<keyword evidence="4 6" id="KW-1133">Transmembrane helix</keyword>
<feature type="transmembrane region" description="Helical" evidence="6">
    <location>
        <begin position="135"/>
        <end position="153"/>
    </location>
</feature>
<evidence type="ECO:0000256" key="3">
    <source>
        <dbReference type="ARBA" id="ARBA00022692"/>
    </source>
</evidence>
<protein>
    <submittedName>
        <fullName evidence="9">RH-like protein</fullName>
    </submittedName>
</protein>
<evidence type="ECO:0000256" key="4">
    <source>
        <dbReference type="ARBA" id="ARBA00022989"/>
    </source>
</evidence>
<reference evidence="9" key="1">
    <citation type="submission" date="2025-08" db="UniProtKB">
        <authorList>
            <consortium name="RefSeq"/>
        </authorList>
    </citation>
    <scope>IDENTIFICATION</scope>
</reference>
<evidence type="ECO:0000256" key="6">
    <source>
        <dbReference type="SAM" id="Phobius"/>
    </source>
</evidence>
<dbReference type="PANTHER" id="PTHR11730">
    <property type="entry name" value="AMMONIUM TRANSPORTER"/>
    <property type="match status" value="1"/>
</dbReference>
<feature type="transmembrane region" description="Helical" evidence="6">
    <location>
        <begin position="12"/>
        <end position="34"/>
    </location>
</feature>